<dbReference type="Proteomes" id="UP000485367">
    <property type="component" value="Unassembled WGS sequence"/>
</dbReference>
<name>A0A1V5SE18_9BACT</name>
<sequence length="87" mass="9523">MSVATLTSDKLLKVTVANIDGDRVNLVFSDNQSVTVSKKFLPDKVAEGDEVFVDLLTQDQLNQSKSAIAKEVLQEILKEGSEKGKKE</sequence>
<comment type="caution">
    <text evidence="1">The sequence shown here is derived from an EMBL/GenBank/DDBJ whole genome shotgun (WGS) entry which is preliminary data.</text>
</comment>
<evidence type="ECO:0000313" key="1">
    <source>
        <dbReference type="EMBL" id="OQA52441.1"/>
    </source>
</evidence>
<dbReference type="EMBL" id="MWBO01000031">
    <property type="protein sequence ID" value="OQA52441.1"/>
    <property type="molecule type" value="Genomic_DNA"/>
</dbReference>
<evidence type="ECO:0008006" key="2">
    <source>
        <dbReference type="Google" id="ProtNLM"/>
    </source>
</evidence>
<organism evidence="1">
    <name type="scientific">candidate division WS2 bacterium ADurb.Bin280</name>
    <dbReference type="NCBI Taxonomy" id="1852829"/>
    <lineage>
        <taxon>Bacteria</taxon>
        <taxon>candidate division WS2</taxon>
    </lineage>
</organism>
<proteinExistence type="predicted"/>
<protein>
    <recommendedName>
        <fullName evidence="2">DUF3006 domain-containing protein</fullName>
    </recommendedName>
</protein>
<reference evidence="1" key="1">
    <citation type="submission" date="2017-02" db="EMBL/GenBank/DDBJ databases">
        <title>Delving into the versatile metabolic prowess of the omnipresent phylum Bacteroidetes.</title>
        <authorList>
            <person name="Nobu M.K."/>
            <person name="Mei R."/>
            <person name="Narihiro T."/>
            <person name="Kuroda K."/>
            <person name="Liu W.-T."/>
        </authorList>
    </citation>
    <scope>NUCLEOTIDE SEQUENCE</scope>
    <source>
        <strain evidence="1">ADurb.Bin280</strain>
    </source>
</reference>
<gene>
    <name evidence="1" type="ORF">BWY43_00508</name>
</gene>
<dbReference type="AlphaFoldDB" id="A0A1V5SE18"/>
<accession>A0A1V5SE18</accession>